<sequence length="191" mass="19837">MTSRDDILAVINNLCITWADAQVAYERSRTAATPEVHAAQYARAQHANEVTQRHYAALVDLLADSVPDDVSAEAFLPVQPLPTGEVAIHARDDRANSVRLRLTGAQALTVGAHLTAYAAISLDRSGLKVAEALPQLPTDQATPMHPAPVAPSSPAPTSAPAPVPSPLRGTGSAPVVPGTPPPAAVAYPATR</sequence>
<feature type="compositionally biased region" description="Pro residues" evidence="1">
    <location>
        <begin position="145"/>
        <end position="165"/>
    </location>
</feature>
<reference evidence="2" key="1">
    <citation type="submission" date="2021-01" db="EMBL/GenBank/DDBJ databases">
        <title>Whole genome shotgun sequence of Actinoplanes siamensis NBRC 109076.</title>
        <authorList>
            <person name="Komaki H."/>
            <person name="Tamura T."/>
        </authorList>
    </citation>
    <scope>NUCLEOTIDE SEQUENCE</scope>
    <source>
        <strain evidence="2">NBRC 109076</strain>
    </source>
</reference>
<dbReference type="Proteomes" id="UP000629619">
    <property type="component" value="Unassembled WGS sequence"/>
</dbReference>
<evidence type="ECO:0000313" key="2">
    <source>
        <dbReference type="EMBL" id="GIF04662.1"/>
    </source>
</evidence>
<accession>A0A919N5G7</accession>
<name>A0A919N5G7_9ACTN</name>
<proteinExistence type="predicted"/>
<keyword evidence="3" id="KW-1185">Reference proteome</keyword>
<feature type="region of interest" description="Disordered" evidence="1">
    <location>
        <begin position="138"/>
        <end position="191"/>
    </location>
</feature>
<protein>
    <submittedName>
        <fullName evidence="2">Uncharacterized protein</fullName>
    </submittedName>
</protein>
<organism evidence="2 3">
    <name type="scientific">Actinoplanes siamensis</name>
    <dbReference type="NCBI Taxonomy" id="1223317"/>
    <lineage>
        <taxon>Bacteria</taxon>
        <taxon>Bacillati</taxon>
        <taxon>Actinomycetota</taxon>
        <taxon>Actinomycetes</taxon>
        <taxon>Micromonosporales</taxon>
        <taxon>Micromonosporaceae</taxon>
        <taxon>Actinoplanes</taxon>
    </lineage>
</organism>
<evidence type="ECO:0000256" key="1">
    <source>
        <dbReference type="SAM" id="MobiDB-lite"/>
    </source>
</evidence>
<dbReference type="AlphaFoldDB" id="A0A919N5G7"/>
<dbReference type="EMBL" id="BOMW01000020">
    <property type="protein sequence ID" value="GIF04662.1"/>
    <property type="molecule type" value="Genomic_DNA"/>
</dbReference>
<comment type="caution">
    <text evidence="2">The sequence shown here is derived from an EMBL/GenBank/DDBJ whole genome shotgun (WGS) entry which is preliminary data.</text>
</comment>
<gene>
    <name evidence="2" type="ORF">Asi03nite_22000</name>
</gene>
<dbReference type="RefSeq" id="WP_203678589.1">
    <property type="nucleotide sequence ID" value="NZ_BOMW01000020.1"/>
</dbReference>
<evidence type="ECO:0000313" key="3">
    <source>
        <dbReference type="Proteomes" id="UP000629619"/>
    </source>
</evidence>